<feature type="domain" description="Glycosyltransferase subfamily 4-like N-terminal" evidence="2">
    <location>
        <begin position="13"/>
        <end position="199"/>
    </location>
</feature>
<dbReference type="Proteomes" id="UP000563838">
    <property type="component" value="Unassembled WGS sequence"/>
</dbReference>
<feature type="domain" description="Glycosyl transferase family 1" evidence="1">
    <location>
        <begin position="204"/>
        <end position="360"/>
    </location>
</feature>
<dbReference type="InterPro" id="IPR028098">
    <property type="entry name" value="Glyco_trans_4-like_N"/>
</dbReference>
<dbReference type="PANTHER" id="PTHR45947:SF3">
    <property type="entry name" value="SULFOQUINOVOSYL TRANSFERASE SQD2"/>
    <property type="match status" value="1"/>
</dbReference>
<dbReference type="InterPro" id="IPR001296">
    <property type="entry name" value="Glyco_trans_1"/>
</dbReference>
<protein>
    <submittedName>
        <fullName evidence="3">Glycosyltransferase involved in cell wall biosynthesis</fullName>
    </submittedName>
</protein>
<proteinExistence type="predicted"/>
<dbReference type="InterPro" id="IPR050194">
    <property type="entry name" value="Glycosyltransferase_grp1"/>
</dbReference>
<organism evidence="3 4">
    <name type="scientific">Methanococcus maripaludis</name>
    <name type="common">Methanococcus deltae</name>
    <dbReference type="NCBI Taxonomy" id="39152"/>
    <lineage>
        <taxon>Archaea</taxon>
        <taxon>Methanobacteriati</taxon>
        <taxon>Methanobacteriota</taxon>
        <taxon>Methanomada group</taxon>
        <taxon>Methanococci</taxon>
        <taxon>Methanococcales</taxon>
        <taxon>Methanococcaceae</taxon>
        <taxon>Methanococcus</taxon>
    </lineage>
</organism>
<dbReference type="Pfam" id="PF13439">
    <property type="entry name" value="Glyco_transf_4"/>
    <property type="match status" value="1"/>
</dbReference>
<evidence type="ECO:0000259" key="2">
    <source>
        <dbReference type="Pfam" id="PF13439"/>
    </source>
</evidence>
<sequence length="387" mass="45294">MKIIEFNDYSSKVGGAEAVFKRTVFDLEEKNEVYTISFDYFERKNHFKLHINTSRIGNIYNKFFFNPILYLKLKKILKSVSPDIIHLHNYNLSPLTVLLAVKNYKTIQTVHASGQICPSSWGAFRKNYKSCDILPEYKKCMKNCFYDKNRVLSTIYYLLNRQISRVRKNVIDGYIFPSNALKTVFEKNGFKNLYVLNNPYSFDLKSKIHEPRTKENIILYVGKMIEMKGVHLLVNTLQDMNIPNWKFVFIGDGNLKEKLQNISDDRFLFLGNLDHTELAFWYKLSTFVVIPSICFENYPNVALEAIENDCMVIGSNRGGIPEIISPELLLPVETFENTFGPKFFEILKNKQKYTEIIKNRKYRIKNVTYSKKLKTIFDNINKGKLCQ</sequence>
<evidence type="ECO:0000313" key="3">
    <source>
        <dbReference type="EMBL" id="MBA2840129.1"/>
    </source>
</evidence>
<dbReference type="Gene3D" id="3.40.50.2000">
    <property type="entry name" value="Glycogen Phosphorylase B"/>
    <property type="match status" value="2"/>
</dbReference>
<evidence type="ECO:0000313" key="4">
    <source>
        <dbReference type="Proteomes" id="UP000563838"/>
    </source>
</evidence>
<dbReference type="PANTHER" id="PTHR45947">
    <property type="entry name" value="SULFOQUINOVOSYL TRANSFERASE SQD2"/>
    <property type="match status" value="1"/>
</dbReference>
<dbReference type="EMBL" id="JACDUI010000001">
    <property type="protein sequence ID" value="MBA2840129.1"/>
    <property type="molecule type" value="Genomic_DNA"/>
</dbReference>
<comment type="caution">
    <text evidence="3">The sequence shown here is derived from an EMBL/GenBank/DDBJ whole genome shotgun (WGS) entry which is preliminary data.</text>
</comment>
<dbReference type="RefSeq" id="WP_181487616.1">
    <property type="nucleotide sequence ID" value="NZ_JACDUI010000001.1"/>
</dbReference>
<evidence type="ECO:0000259" key="1">
    <source>
        <dbReference type="Pfam" id="PF00534"/>
    </source>
</evidence>
<dbReference type="Pfam" id="PF00534">
    <property type="entry name" value="Glycos_transf_1"/>
    <property type="match status" value="1"/>
</dbReference>
<keyword evidence="3" id="KW-0808">Transferase</keyword>
<dbReference type="AlphaFoldDB" id="A0A7J9NIP4"/>
<dbReference type="SUPFAM" id="SSF53756">
    <property type="entry name" value="UDP-Glycosyltransferase/glycogen phosphorylase"/>
    <property type="match status" value="1"/>
</dbReference>
<accession>A0A7J9NIP4</accession>
<name>A0A7J9NIP4_METMI</name>
<dbReference type="CDD" id="cd03801">
    <property type="entry name" value="GT4_PimA-like"/>
    <property type="match status" value="1"/>
</dbReference>
<dbReference type="GO" id="GO:0016757">
    <property type="term" value="F:glycosyltransferase activity"/>
    <property type="evidence" value="ECO:0007669"/>
    <property type="project" value="InterPro"/>
</dbReference>
<reference evidence="3 4" key="1">
    <citation type="submission" date="2020-07" db="EMBL/GenBank/DDBJ databases">
        <title>Genomic Encyclopedia of Type Strains, Phase IV (KMG-V): Genome sequencing to study the core and pangenomes of soil and plant-associated prokaryotes.</title>
        <authorList>
            <person name="Whitman W."/>
        </authorList>
    </citation>
    <scope>NUCLEOTIDE SEQUENCE [LARGE SCALE GENOMIC DNA]</scope>
    <source>
        <strain evidence="3 4">A4</strain>
    </source>
</reference>
<gene>
    <name evidence="3" type="ORF">HNP87_000641</name>
</gene>